<organism evidence="2 3">
    <name type="scientific">Varanus komodoensis</name>
    <name type="common">Komodo dragon</name>
    <dbReference type="NCBI Taxonomy" id="61221"/>
    <lineage>
        <taxon>Eukaryota</taxon>
        <taxon>Metazoa</taxon>
        <taxon>Chordata</taxon>
        <taxon>Craniata</taxon>
        <taxon>Vertebrata</taxon>
        <taxon>Euteleostomi</taxon>
        <taxon>Lepidosauria</taxon>
        <taxon>Squamata</taxon>
        <taxon>Bifurcata</taxon>
        <taxon>Unidentata</taxon>
        <taxon>Episquamata</taxon>
        <taxon>Toxicofera</taxon>
        <taxon>Anguimorpha</taxon>
        <taxon>Paleoanguimorpha</taxon>
        <taxon>Varanoidea</taxon>
        <taxon>Varanidae</taxon>
        <taxon>Varanus</taxon>
    </lineage>
</organism>
<accession>A0A8D2LGB1</accession>
<dbReference type="InterPro" id="IPR002706">
    <property type="entry name" value="Xrcc1_N"/>
</dbReference>
<dbReference type="PANTHER" id="PTHR11370:SF4">
    <property type="entry name" value="DNA-REPAIR PROTEIN XRCC1 N-TERMINAL DOMAIN-CONTAINING PROTEIN"/>
    <property type="match status" value="1"/>
</dbReference>
<dbReference type="Proteomes" id="UP000694545">
    <property type="component" value="Unplaced"/>
</dbReference>
<protein>
    <recommendedName>
        <fullName evidence="1">DNA-repair protein Xrcc1 N-terminal domain-containing protein</fullName>
    </recommendedName>
</protein>
<feature type="domain" description="DNA-repair protein Xrcc1 N-terminal" evidence="1">
    <location>
        <begin position="1"/>
        <end position="148"/>
    </location>
</feature>
<dbReference type="InterPro" id="IPR008979">
    <property type="entry name" value="Galactose-bd-like_sf"/>
</dbReference>
<dbReference type="OMA" id="CNENSAF"/>
<proteinExistence type="predicted"/>
<keyword evidence="3" id="KW-1185">Reference proteome</keyword>
<evidence type="ECO:0000313" key="2">
    <source>
        <dbReference type="Ensembl" id="ENSVKKP00000021958.1"/>
    </source>
</evidence>
<dbReference type="AlphaFoldDB" id="A0A8D2LGB1"/>
<dbReference type="GO" id="GO:0003684">
    <property type="term" value="F:damaged DNA binding"/>
    <property type="evidence" value="ECO:0007669"/>
    <property type="project" value="InterPro"/>
</dbReference>
<name>A0A8D2LGB1_VARKO</name>
<dbReference type="GO" id="GO:0000012">
    <property type="term" value="P:single strand break repair"/>
    <property type="evidence" value="ECO:0007669"/>
    <property type="project" value="InterPro"/>
</dbReference>
<dbReference type="GO" id="GO:0005634">
    <property type="term" value="C:nucleus"/>
    <property type="evidence" value="ECO:0007669"/>
    <property type="project" value="InterPro"/>
</dbReference>
<evidence type="ECO:0000313" key="3">
    <source>
        <dbReference type="Proteomes" id="UP000694545"/>
    </source>
</evidence>
<dbReference type="FunFam" id="2.60.120.260:FF:000025">
    <property type="entry name" value="DNA repair protein XRCC1 isoform X1"/>
    <property type="match status" value="1"/>
</dbReference>
<reference evidence="2" key="2">
    <citation type="submission" date="2025-09" db="UniProtKB">
        <authorList>
            <consortium name="Ensembl"/>
        </authorList>
    </citation>
    <scope>IDENTIFICATION</scope>
</reference>
<dbReference type="GO" id="GO:0006284">
    <property type="term" value="P:base-excision repair"/>
    <property type="evidence" value="ECO:0007669"/>
    <property type="project" value="TreeGrafter"/>
</dbReference>
<dbReference type="SUPFAM" id="SSF49785">
    <property type="entry name" value="Galactose-binding domain-like"/>
    <property type="match status" value="1"/>
</dbReference>
<dbReference type="Ensembl" id="ENSVKKT00000022504.1">
    <property type="protein sequence ID" value="ENSVKKP00000021958.1"/>
    <property type="gene ID" value="ENSVKKG00000014667.1"/>
</dbReference>
<evidence type="ECO:0000259" key="1">
    <source>
        <dbReference type="Pfam" id="PF01834"/>
    </source>
</evidence>
<reference evidence="2" key="1">
    <citation type="submission" date="2025-08" db="UniProtKB">
        <authorList>
            <consortium name="Ensembl"/>
        </authorList>
    </citation>
    <scope>IDENTIFICATION</scope>
</reference>
<dbReference type="PANTHER" id="PTHR11370">
    <property type="entry name" value="DNA-REPAIR PROTEIN XRCC1"/>
    <property type="match status" value="1"/>
</dbReference>
<sequence length="230" mass="25658">MAPVKVKYIVSFTSEDPKHPVENLLREEGPRPWLCCPRDRSRPLKAELQLERACRISYIDVGNCGSAFLQIDVGRSSWPRDQPYRTLLPATALMAPADAKLDRNRSGVRMFKEGDFLASARAEKWDRVRLTCSQPFNRHTQFGLAFICVRTPLDPEDSTAEPAAASQVRACESSPWLSNAAICRTYFPETAPASGTRPRLRAPALSPWTGGWIMSSGAEYVCPSLCLQEQ</sequence>
<dbReference type="Gene3D" id="2.60.120.260">
    <property type="entry name" value="Galactose-binding domain-like"/>
    <property type="match status" value="1"/>
</dbReference>
<dbReference type="Pfam" id="PF01834">
    <property type="entry name" value="XRCC1_N"/>
    <property type="match status" value="1"/>
</dbReference>